<dbReference type="RefSeq" id="WP_107348910.1">
    <property type="nucleotide sequence ID" value="NZ_PYMH01000004.1"/>
</dbReference>
<keyword evidence="2" id="KW-0418">Kinase</keyword>
<dbReference type="OrthoDB" id="9769860at2"/>
<feature type="domain" description="CHK kinase-like" evidence="1">
    <location>
        <begin position="116"/>
        <end position="288"/>
    </location>
</feature>
<dbReference type="GO" id="GO:0016301">
    <property type="term" value="F:kinase activity"/>
    <property type="evidence" value="ECO:0007669"/>
    <property type="project" value="UniProtKB-KW"/>
</dbReference>
<dbReference type="SUPFAM" id="SSF56112">
    <property type="entry name" value="Protein kinase-like (PK-like)"/>
    <property type="match status" value="1"/>
</dbReference>
<dbReference type="InterPro" id="IPR011009">
    <property type="entry name" value="Kinase-like_dom_sf"/>
</dbReference>
<accession>A0A2T3IYX5</accession>
<proteinExistence type="predicted"/>
<dbReference type="InterPro" id="IPR015897">
    <property type="entry name" value="CHK_kinase-like"/>
</dbReference>
<dbReference type="SMART" id="SM00587">
    <property type="entry name" value="CHK"/>
    <property type="match status" value="1"/>
</dbReference>
<gene>
    <name evidence="2" type="ORF">C9I99_10855</name>
</gene>
<evidence type="ECO:0000259" key="1">
    <source>
        <dbReference type="SMART" id="SM00587"/>
    </source>
</evidence>
<dbReference type="Gene3D" id="3.90.1200.10">
    <property type="match status" value="1"/>
</dbReference>
<reference evidence="2 3" key="1">
    <citation type="submission" date="2018-03" db="EMBL/GenBank/DDBJ databases">
        <title>Whole genome sequencing of Histamine producing bacteria.</title>
        <authorList>
            <person name="Butler K."/>
        </authorList>
    </citation>
    <scope>NUCLEOTIDE SEQUENCE [LARGE SCALE GENOMIC DNA]</scope>
    <source>
        <strain evidence="2 3">JCM 13586</strain>
    </source>
</reference>
<organism evidence="2 3">
    <name type="scientific">Photobacterium lutimaris</name>
    <dbReference type="NCBI Taxonomy" id="388278"/>
    <lineage>
        <taxon>Bacteria</taxon>
        <taxon>Pseudomonadati</taxon>
        <taxon>Pseudomonadota</taxon>
        <taxon>Gammaproteobacteria</taxon>
        <taxon>Vibrionales</taxon>
        <taxon>Vibrionaceae</taxon>
        <taxon>Photobacterium</taxon>
    </lineage>
</organism>
<evidence type="ECO:0000313" key="2">
    <source>
        <dbReference type="EMBL" id="PSU33863.1"/>
    </source>
</evidence>
<evidence type="ECO:0000313" key="3">
    <source>
        <dbReference type="Proteomes" id="UP000241222"/>
    </source>
</evidence>
<dbReference type="PANTHER" id="PTHR11012:SF30">
    <property type="entry name" value="PROTEIN KINASE-LIKE DOMAIN-CONTAINING"/>
    <property type="match status" value="1"/>
</dbReference>
<dbReference type="Pfam" id="PF02958">
    <property type="entry name" value="EcKL"/>
    <property type="match status" value="2"/>
</dbReference>
<name>A0A2T3IYX5_9GAMM</name>
<protein>
    <submittedName>
        <fullName evidence="2">Choline kinase</fullName>
    </submittedName>
</protein>
<dbReference type="EMBL" id="PYMH01000004">
    <property type="protein sequence ID" value="PSU33863.1"/>
    <property type="molecule type" value="Genomic_DNA"/>
</dbReference>
<sequence length="353" mass="39800">MNIPECIIENVAQSIGANNVVRVEPIQSLWSGYGELVRLYLDGGEVPSVIVKYILLPQSTASSHAHPRGWNTSRSHQRKLDSYQVEVNWYRDYANKCLAPVPKCLMVEQQDNEILLVLEDLATLGYSEVHKHIDSSAILACLRWLAKFHAQFMSQGLETMPQGLWPVGTYWHLATRPDELAALDDLSLKAAAKPIDTTLACCKYQTLVHGDAKLANFCFTPRGRDPEGGCIRQAISVAAVDFQYVGGGCGMKDVCLLLSSVLDFNESESQIQAYLDEYFAALKQFLSEYHPDIDGDDVEQHWRPLYSVAWADFQRFVKGWCPDHWKINPYTEQLTETALQWLAKQRLANSTKS</sequence>
<dbReference type="Proteomes" id="UP000241222">
    <property type="component" value="Unassembled WGS sequence"/>
</dbReference>
<dbReference type="PANTHER" id="PTHR11012">
    <property type="entry name" value="PROTEIN KINASE-LIKE DOMAIN-CONTAINING"/>
    <property type="match status" value="1"/>
</dbReference>
<keyword evidence="2" id="KW-0808">Transferase</keyword>
<comment type="caution">
    <text evidence="2">The sequence shown here is derived from an EMBL/GenBank/DDBJ whole genome shotgun (WGS) entry which is preliminary data.</text>
</comment>
<dbReference type="InterPro" id="IPR004119">
    <property type="entry name" value="EcKL"/>
</dbReference>
<dbReference type="AlphaFoldDB" id="A0A2T3IYX5"/>
<keyword evidence="3" id="KW-1185">Reference proteome</keyword>